<dbReference type="EMBL" id="QXFY01004167">
    <property type="protein sequence ID" value="KAE9279258.1"/>
    <property type="molecule type" value="Genomic_DNA"/>
</dbReference>
<name>A0A6G0QC26_9STRA</name>
<comment type="caution">
    <text evidence="1">The sequence shown here is derived from an EMBL/GenBank/DDBJ whole genome shotgun (WGS) entry which is preliminary data.</text>
</comment>
<sequence length="54" mass="5955">MPAVLPRCHRYRYARRDAVAGLTGMLPDGRFARRRHTRHAALAVPATATLAATL</sequence>
<dbReference type="AlphaFoldDB" id="A0A6G0QC26"/>
<organism evidence="1 2">
    <name type="scientific">Phytophthora fragariae</name>
    <dbReference type="NCBI Taxonomy" id="53985"/>
    <lineage>
        <taxon>Eukaryota</taxon>
        <taxon>Sar</taxon>
        <taxon>Stramenopiles</taxon>
        <taxon>Oomycota</taxon>
        <taxon>Peronosporomycetes</taxon>
        <taxon>Peronosporales</taxon>
        <taxon>Peronosporaceae</taxon>
        <taxon>Phytophthora</taxon>
    </lineage>
</organism>
<accession>A0A6G0QC26</accession>
<reference evidence="1 2" key="1">
    <citation type="submission" date="2018-09" db="EMBL/GenBank/DDBJ databases">
        <title>Genomic investigation of the strawberry pathogen Phytophthora fragariae indicates pathogenicity is determined by transcriptional variation in three key races.</title>
        <authorList>
            <person name="Adams T.M."/>
            <person name="Armitage A.D."/>
            <person name="Sobczyk M.K."/>
            <person name="Bates H.J."/>
            <person name="Dunwell J.M."/>
            <person name="Nellist C.F."/>
            <person name="Harrison R.J."/>
        </authorList>
    </citation>
    <scope>NUCLEOTIDE SEQUENCE [LARGE SCALE GENOMIC DNA]</scope>
    <source>
        <strain evidence="1 2">NOV-77</strain>
    </source>
</reference>
<proteinExistence type="predicted"/>
<dbReference type="Proteomes" id="UP000486351">
    <property type="component" value="Unassembled WGS sequence"/>
</dbReference>
<protein>
    <submittedName>
        <fullName evidence="1">Uncharacterized protein</fullName>
    </submittedName>
</protein>
<evidence type="ECO:0000313" key="2">
    <source>
        <dbReference type="Proteomes" id="UP000486351"/>
    </source>
</evidence>
<evidence type="ECO:0000313" key="1">
    <source>
        <dbReference type="EMBL" id="KAE9279258.1"/>
    </source>
</evidence>
<gene>
    <name evidence="1" type="ORF">PF008_g28413</name>
</gene>